<dbReference type="OrthoDB" id="5360912at2"/>
<dbReference type="SUPFAM" id="SSF52499">
    <property type="entry name" value="Isochorismatase-like hydrolases"/>
    <property type="match status" value="1"/>
</dbReference>
<dbReference type="Pfam" id="PF00857">
    <property type="entry name" value="Isochorismatase"/>
    <property type="match status" value="1"/>
</dbReference>
<evidence type="ECO:0000256" key="1">
    <source>
        <dbReference type="ARBA" id="ARBA00022801"/>
    </source>
</evidence>
<dbReference type="GO" id="GO:0050127">
    <property type="term" value="F:N-carbamoylsarcosine amidase activity"/>
    <property type="evidence" value="ECO:0007669"/>
    <property type="project" value="UniProtKB-EC"/>
</dbReference>
<dbReference type="EMBL" id="UGNX01000001">
    <property type="protein sequence ID" value="STX35066.1"/>
    <property type="molecule type" value="Genomic_DNA"/>
</dbReference>
<evidence type="ECO:0000313" key="6">
    <source>
        <dbReference type="Proteomes" id="UP000255316"/>
    </source>
</evidence>
<dbReference type="InterPro" id="IPR036380">
    <property type="entry name" value="Isochorismatase-like_sf"/>
</dbReference>
<proteinExistence type="predicted"/>
<dbReference type="AlphaFoldDB" id="A0A378IJ55"/>
<dbReference type="EC" id="3.5.1.59" evidence="4"/>
<dbReference type="EMBL" id="LNXX01000005">
    <property type="protein sequence ID" value="KTC93233.1"/>
    <property type="molecule type" value="Genomic_DNA"/>
</dbReference>
<feature type="domain" description="Isochorismatase-like" evidence="2">
    <location>
        <begin position="15"/>
        <end position="192"/>
    </location>
</feature>
<reference evidence="4 6" key="2">
    <citation type="submission" date="2018-06" db="EMBL/GenBank/DDBJ databases">
        <authorList>
            <consortium name="Pathogen Informatics"/>
            <person name="Doyle S."/>
        </authorList>
    </citation>
    <scope>NUCLEOTIDE SEQUENCE [LARGE SCALE GENOMIC DNA]</scope>
    <source>
        <strain evidence="4 6">NCTC12438</strain>
    </source>
</reference>
<dbReference type="PANTHER" id="PTHR43540">
    <property type="entry name" value="PEROXYUREIDOACRYLATE/UREIDOACRYLATE AMIDOHYDROLASE-RELATED"/>
    <property type="match status" value="1"/>
</dbReference>
<evidence type="ECO:0000259" key="2">
    <source>
        <dbReference type="Pfam" id="PF00857"/>
    </source>
</evidence>
<evidence type="ECO:0000313" key="3">
    <source>
        <dbReference type="EMBL" id="KTC93233.1"/>
    </source>
</evidence>
<dbReference type="PANTHER" id="PTHR43540:SF1">
    <property type="entry name" value="ISOCHORISMATASE HYDROLASE"/>
    <property type="match status" value="1"/>
</dbReference>
<dbReference type="InterPro" id="IPR000868">
    <property type="entry name" value="Isochorismatase-like_dom"/>
</dbReference>
<protein>
    <submittedName>
        <fullName evidence="4">Isochorismatase</fullName>
        <ecNumber evidence="4">3.5.1.59</ecNumber>
    </submittedName>
</protein>
<dbReference type="InterPro" id="IPR050272">
    <property type="entry name" value="Isochorismatase-like_hydrls"/>
</dbReference>
<accession>A0A378IJ55</accession>
<dbReference type="STRING" id="28085.Lcin_0271"/>
<keyword evidence="5" id="KW-1185">Reference proteome</keyword>
<dbReference type="RefSeq" id="WP_058463516.1">
    <property type="nucleotide sequence ID" value="NZ_CAAAHQ010000001.1"/>
</dbReference>
<dbReference type="Proteomes" id="UP000255316">
    <property type="component" value="Unassembled WGS sequence"/>
</dbReference>
<dbReference type="Proteomes" id="UP000054854">
    <property type="component" value="Unassembled WGS sequence"/>
</dbReference>
<keyword evidence="1 4" id="KW-0378">Hydrolase</keyword>
<gene>
    <name evidence="3" type="ORF">Lcin_0271</name>
    <name evidence="4" type="ORF">NCTC12438_01677</name>
</gene>
<organism evidence="4 6">
    <name type="scientific">Legionella cincinnatiensis</name>
    <dbReference type="NCBI Taxonomy" id="28085"/>
    <lineage>
        <taxon>Bacteria</taxon>
        <taxon>Pseudomonadati</taxon>
        <taxon>Pseudomonadota</taxon>
        <taxon>Gammaproteobacteria</taxon>
        <taxon>Legionellales</taxon>
        <taxon>Legionellaceae</taxon>
        <taxon>Legionella</taxon>
    </lineage>
</organism>
<evidence type="ECO:0000313" key="5">
    <source>
        <dbReference type="Proteomes" id="UP000054854"/>
    </source>
</evidence>
<reference evidence="3 5" key="1">
    <citation type="submission" date="2015-11" db="EMBL/GenBank/DDBJ databases">
        <title>Genomic analysis of 38 Legionella species identifies large and diverse effector repertoires.</title>
        <authorList>
            <person name="Burstein D."/>
            <person name="Amaro F."/>
            <person name="Zusman T."/>
            <person name="Lifshitz Z."/>
            <person name="Cohen O."/>
            <person name="Gilbert J.A."/>
            <person name="Pupko T."/>
            <person name="Shuman H.A."/>
            <person name="Segal G."/>
        </authorList>
    </citation>
    <scope>NUCLEOTIDE SEQUENCE [LARGE SCALE GENOMIC DNA]</scope>
    <source>
        <strain evidence="3 5">CDC#72-OH-14</strain>
    </source>
</reference>
<dbReference type="Gene3D" id="3.40.50.850">
    <property type="entry name" value="Isochorismatase-like"/>
    <property type="match status" value="1"/>
</dbReference>
<name>A0A378IJ55_9GAMM</name>
<sequence length="201" mass="23041">MNTKYNHILGPGRKCAILVSDMQRAYTEGLFETEFRQDKEIETIQKLLQVACRNNIPVIYTLIAFNDYEIQYPNIWLQKIPELTRLKIGSFETELDPRLLFEKQNSIIITKKNTSSFFGTQLANQLRCQEIDTVIVTGCTTSGCVRATTVEGLENGFRMMVVKDAVADRWPEAHKQSLFEINAKYGDVIDSSEAMMIMKKK</sequence>
<evidence type="ECO:0000313" key="4">
    <source>
        <dbReference type="EMBL" id="STX35066.1"/>
    </source>
</evidence>